<dbReference type="SMART" id="SM00463">
    <property type="entry name" value="SMR"/>
    <property type="match status" value="1"/>
</dbReference>
<dbReference type="InterPro" id="IPR036063">
    <property type="entry name" value="Smr_dom_sf"/>
</dbReference>
<evidence type="ECO:0000256" key="5">
    <source>
        <dbReference type="ARBA" id="ARBA00022884"/>
    </source>
</evidence>
<dbReference type="Pfam" id="PF01713">
    <property type="entry name" value="Smr"/>
    <property type="match status" value="1"/>
</dbReference>
<comment type="subunit">
    <text evidence="6">Associates with collided ribosomes, but not with correctly translating polysomes.</text>
</comment>
<evidence type="ECO:0000256" key="3">
    <source>
        <dbReference type="ARBA" id="ARBA00022759"/>
    </source>
</evidence>
<dbReference type="GO" id="GO:0004521">
    <property type="term" value="F:RNA endonuclease activity"/>
    <property type="evidence" value="ECO:0007669"/>
    <property type="project" value="UniProtKB-UniRule"/>
</dbReference>
<dbReference type="GO" id="GO:0072344">
    <property type="term" value="P:rescue of stalled ribosome"/>
    <property type="evidence" value="ECO:0007669"/>
    <property type="project" value="UniProtKB-UniRule"/>
</dbReference>
<comment type="function">
    <text evidence="6">Acts as a ribosome collision sensor. Detects stalled/collided disomes (pairs of ribosomes where the leading ribosome is stalled and a second ribosome has collided with it) and endonucleolytically cleaves mRNA at the 5' boundary of the stalled ribosome. Stalled/collided disomes form a new interface (primarily via the 30S subunits) that binds SmrB. Cleaved mRNA becomes available for tmRNA ligation, leading to ribosomal subunit dissociation and rescue of stalled ribosomes.</text>
</comment>
<gene>
    <name evidence="6" type="primary">smrB</name>
    <name evidence="8" type="ORF">A6E14_11890</name>
</gene>
<evidence type="ECO:0000256" key="2">
    <source>
        <dbReference type="ARBA" id="ARBA00022730"/>
    </source>
</evidence>
<proteinExistence type="inferred from homology"/>
<dbReference type="GO" id="GO:0016787">
    <property type="term" value="F:hydrolase activity"/>
    <property type="evidence" value="ECO:0007669"/>
    <property type="project" value="UniProtKB-KW"/>
</dbReference>
<evidence type="ECO:0000259" key="7">
    <source>
        <dbReference type="PROSITE" id="PS50828"/>
    </source>
</evidence>
<protein>
    <recommendedName>
        <fullName evidence="6">Ribosome rescue factor SmrB</fullName>
        <ecNumber evidence="6">3.1.-.-</ecNumber>
    </recommendedName>
</protein>
<dbReference type="EC" id="3.1.-.-" evidence="6"/>
<keyword evidence="9" id="KW-1185">Reference proteome</keyword>
<dbReference type="HAMAP" id="MF_01042">
    <property type="entry name" value="SmrB"/>
    <property type="match status" value="1"/>
</dbReference>
<dbReference type="Gene3D" id="3.30.1370.110">
    <property type="match status" value="1"/>
</dbReference>
<reference evidence="9" key="1">
    <citation type="submission" date="2016-06" db="EMBL/GenBank/DDBJ databases">
        <authorList>
            <person name="Hehemann J.-H."/>
            <person name="Arevalo P."/>
            <person name="Datta M.S."/>
            <person name="Polz M.F."/>
        </authorList>
    </citation>
    <scope>NUCLEOTIDE SEQUENCE [LARGE SCALE GENOMIC DNA]</scope>
    <source>
        <strain evidence="9">9CSC122</strain>
    </source>
</reference>
<sequence length="176" mass="19939">MSKKDTDFDDDFALFTDAVKGVKKLQQDTIVQPPKRNSIQKEVKRTAREASDTEFYFSDEFVPLLSQDGPTRYARDDVSTYEVKRLRRGVYVPDVFLDMHGMTQKEAKRELGAMIAYCIKNDVHCACVQHGIGKHILKQKSPLWLAQHPDVMAFHQAPLEFGGAGALLILLSIPEK</sequence>
<name>A0A1B9QXV5_9VIBR</name>
<comment type="caution">
    <text evidence="8">The sequence shown here is derived from an EMBL/GenBank/DDBJ whole genome shotgun (WGS) entry which is preliminary data.</text>
</comment>
<evidence type="ECO:0000313" key="9">
    <source>
        <dbReference type="Proteomes" id="UP000093173"/>
    </source>
</evidence>
<dbReference type="Proteomes" id="UP000093173">
    <property type="component" value="Unassembled WGS sequence"/>
</dbReference>
<evidence type="ECO:0000313" key="8">
    <source>
        <dbReference type="EMBL" id="OCH74917.1"/>
    </source>
</evidence>
<dbReference type="PANTHER" id="PTHR35562">
    <property type="entry name" value="DNA ENDONUCLEASE SMRA-RELATED"/>
    <property type="match status" value="1"/>
</dbReference>
<dbReference type="RefSeq" id="WP_026026591.1">
    <property type="nucleotide sequence ID" value="NZ_JBNGCH010000592.1"/>
</dbReference>
<dbReference type="GO" id="GO:0019843">
    <property type="term" value="F:rRNA binding"/>
    <property type="evidence" value="ECO:0007669"/>
    <property type="project" value="UniProtKB-UniRule"/>
</dbReference>
<evidence type="ECO:0000256" key="4">
    <source>
        <dbReference type="ARBA" id="ARBA00022801"/>
    </source>
</evidence>
<comment type="similarity">
    <text evidence="6">Belongs to the SmrB family.</text>
</comment>
<organism evidence="8 9">
    <name type="scientific">Vibrio genomosp. F10</name>
    <dbReference type="NCBI Taxonomy" id="723171"/>
    <lineage>
        <taxon>Bacteria</taxon>
        <taxon>Pseudomonadati</taxon>
        <taxon>Pseudomonadota</taxon>
        <taxon>Gammaproteobacteria</taxon>
        <taxon>Vibrionales</taxon>
        <taxon>Vibrionaceae</taxon>
        <taxon>Vibrio</taxon>
    </lineage>
</organism>
<dbReference type="NCBIfam" id="NF003432">
    <property type="entry name" value="PRK04946.1"/>
    <property type="match status" value="1"/>
</dbReference>
<dbReference type="EMBL" id="MAJZ01000592">
    <property type="protein sequence ID" value="OCH74917.1"/>
    <property type="molecule type" value="Genomic_DNA"/>
</dbReference>
<evidence type="ECO:0000256" key="1">
    <source>
        <dbReference type="ARBA" id="ARBA00022722"/>
    </source>
</evidence>
<accession>A0A1B9QXV5</accession>
<dbReference type="AlphaFoldDB" id="A0A1B9QXV5"/>
<keyword evidence="2 6" id="KW-0699">rRNA-binding</keyword>
<keyword evidence="5 6" id="KW-0694">RNA-binding</keyword>
<keyword evidence="4 6" id="KW-0378">Hydrolase</keyword>
<dbReference type="SUPFAM" id="SSF160443">
    <property type="entry name" value="SMR domain-like"/>
    <property type="match status" value="1"/>
</dbReference>
<dbReference type="InterPro" id="IPR022990">
    <property type="entry name" value="SmrB-like"/>
</dbReference>
<dbReference type="PANTHER" id="PTHR35562:SF1">
    <property type="entry name" value="UPF0115 PROTEIN YFCN"/>
    <property type="match status" value="1"/>
</dbReference>
<feature type="domain" description="Smr" evidence="7">
    <location>
        <begin position="97"/>
        <end position="172"/>
    </location>
</feature>
<keyword evidence="3 6" id="KW-0255">Endonuclease</keyword>
<dbReference type="PROSITE" id="PS50828">
    <property type="entry name" value="SMR"/>
    <property type="match status" value="1"/>
</dbReference>
<keyword evidence="1 6" id="KW-0540">Nuclease</keyword>
<evidence type="ECO:0000256" key="6">
    <source>
        <dbReference type="HAMAP-Rule" id="MF_01042"/>
    </source>
</evidence>
<dbReference type="InterPro" id="IPR002625">
    <property type="entry name" value="Smr_dom"/>
</dbReference>